<reference evidence="2 3" key="1">
    <citation type="submission" date="2024-02" db="EMBL/GenBank/DDBJ databases">
        <authorList>
            <consortium name="ELIXIR-Norway"/>
            <consortium name="Elixir Norway"/>
        </authorList>
    </citation>
    <scope>NUCLEOTIDE SEQUENCE [LARGE SCALE GENOMIC DNA]</scope>
</reference>
<evidence type="ECO:0000256" key="1">
    <source>
        <dbReference type="SAM" id="MobiDB-lite"/>
    </source>
</evidence>
<name>A0ABP0TFF1_9BRYO</name>
<organism evidence="2 3">
    <name type="scientific">Sphagnum troendelagicum</name>
    <dbReference type="NCBI Taxonomy" id="128251"/>
    <lineage>
        <taxon>Eukaryota</taxon>
        <taxon>Viridiplantae</taxon>
        <taxon>Streptophyta</taxon>
        <taxon>Embryophyta</taxon>
        <taxon>Bryophyta</taxon>
        <taxon>Sphagnophytina</taxon>
        <taxon>Sphagnopsida</taxon>
        <taxon>Sphagnales</taxon>
        <taxon>Sphagnaceae</taxon>
        <taxon>Sphagnum</taxon>
    </lineage>
</organism>
<evidence type="ECO:0000313" key="3">
    <source>
        <dbReference type="Proteomes" id="UP001497512"/>
    </source>
</evidence>
<evidence type="ECO:0000313" key="2">
    <source>
        <dbReference type="EMBL" id="CAK9191871.1"/>
    </source>
</evidence>
<feature type="region of interest" description="Disordered" evidence="1">
    <location>
        <begin position="42"/>
        <end position="67"/>
    </location>
</feature>
<gene>
    <name evidence="2" type="ORF">CSSPTR1EN2_LOCUS1607</name>
</gene>
<dbReference type="Proteomes" id="UP001497512">
    <property type="component" value="Chromosome 1"/>
</dbReference>
<proteinExistence type="predicted"/>
<dbReference type="EMBL" id="OZ019893">
    <property type="protein sequence ID" value="CAK9191871.1"/>
    <property type="molecule type" value="Genomic_DNA"/>
</dbReference>
<keyword evidence="3" id="KW-1185">Reference proteome</keyword>
<sequence>MVAKWFCCRCKLLNESTHHNAVFCFCRHHVCGTCRHAKLKKSSQHKHHNHDLHKRKPHGATPHKTNAIHHHNDTLHELSVQIGANVVAGIVVAAATAAATSAACSIM</sequence>
<accession>A0ABP0TFF1</accession>
<protein>
    <submittedName>
        <fullName evidence="2">Uncharacterized protein</fullName>
    </submittedName>
</protein>
<feature type="compositionally biased region" description="Basic residues" evidence="1">
    <location>
        <begin position="42"/>
        <end position="58"/>
    </location>
</feature>